<keyword evidence="2" id="KW-1185">Reference proteome</keyword>
<dbReference type="InterPro" id="IPR036928">
    <property type="entry name" value="AS_sf"/>
</dbReference>
<comment type="caution">
    <text evidence="1">The sequence shown here is derived from an EMBL/GenBank/DDBJ whole genome shotgun (WGS) entry which is preliminary data.</text>
</comment>
<dbReference type="GO" id="GO:0004040">
    <property type="term" value="F:amidase activity"/>
    <property type="evidence" value="ECO:0007669"/>
    <property type="project" value="TreeGrafter"/>
</dbReference>
<dbReference type="AlphaFoldDB" id="A0A8J6E349"/>
<proteinExistence type="predicted"/>
<protein>
    <submittedName>
        <fullName evidence="1">Uncharacterized protein</fullName>
    </submittedName>
</protein>
<dbReference type="PANTHER" id="PTHR45847:SF3">
    <property type="entry name" value="FATTY-ACID AMIDE HYDROLASE 1"/>
    <property type="match status" value="1"/>
</dbReference>
<dbReference type="PANTHER" id="PTHR45847">
    <property type="entry name" value="FATTY ACID AMIDE HYDROLASE"/>
    <property type="match status" value="1"/>
</dbReference>
<dbReference type="OrthoDB" id="6428749at2759"/>
<dbReference type="GO" id="GO:0009062">
    <property type="term" value="P:fatty acid catabolic process"/>
    <property type="evidence" value="ECO:0007669"/>
    <property type="project" value="TreeGrafter"/>
</dbReference>
<dbReference type="Gene3D" id="3.90.1300.10">
    <property type="entry name" value="Amidase signature (AS) domain"/>
    <property type="match status" value="1"/>
</dbReference>
<dbReference type="InterPro" id="IPR052096">
    <property type="entry name" value="Endocannabinoid_amidase"/>
</dbReference>
<evidence type="ECO:0000313" key="2">
    <source>
        <dbReference type="Proteomes" id="UP000770717"/>
    </source>
</evidence>
<organism evidence="1 2">
    <name type="scientific">Eleutherodactylus coqui</name>
    <name type="common">Puerto Rican coqui</name>
    <dbReference type="NCBI Taxonomy" id="57060"/>
    <lineage>
        <taxon>Eukaryota</taxon>
        <taxon>Metazoa</taxon>
        <taxon>Chordata</taxon>
        <taxon>Craniata</taxon>
        <taxon>Vertebrata</taxon>
        <taxon>Euteleostomi</taxon>
        <taxon>Amphibia</taxon>
        <taxon>Batrachia</taxon>
        <taxon>Anura</taxon>
        <taxon>Neobatrachia</taxon>
        <taxon>Hyloidea</taxon>
        <taxon>Eleutherodactylidae</taxon>
        <taxon>Eleutherodactylinae</taxon>
        <taxon>Eleutherodactylus</taxon>
        <taxon>Eleutherodactylus</taxon>
    </lineage>
</organism>
<gene>
    <name evidence="1" type="ORF">GDO78_018936</name>
</gene>
<reference evidence="1" key="1">
    <citation type="thesis" date="2020" institute="ProQuest LLC" country="789 East Eisenhower Parkway, Ann Arbor, MI, USA">
        <title>Comparative Genomics and Chromosome Evolution.</title>
        <authorList>
            <person name="Mudd A.B."/>
        </authorList>
    </citation>
    <scope>NUCLEOTIDE SEQUENCE</scope>
    <source>
        <strain evidence="1">HN-11 Male</strain>
        <tissue evidence="1">Kidney and liver</tissue>
    </source>
</reference>
<accession>A0A8J6E349</accession>
<name>A0A8J6E349_ELECQ</name>
<dbReference type="Proteomes" id="UP000770717">
    <property type="component" value="Unassembled WGS sequence"/>
</dbReference>
<sequence>MLYNLVDFPAGVLPVSVVTREDEDALKRYEGHHKDPWDKLLKKEELCLRLMKEVENVTRMERQAIENMSADDVSATSR</sequence>
<dbReference type="EMBL" id="WNTK01034840">
    <property type="protein sequence ID" value="KAG9460885.1"/>
    <property type="molecule type" value="Genomic_DNA"/>
</dbReference>
<dbReference type="GO" id="GO:0017064">
    <property type="term" value="F:fatty acid amide hydrolase activity"/>
    <property type="evidence" value="ECO:0007669"/>
    <property type="project" value="TreeGrafter"/>
</dbReference>
<evidence type="ECO:0000313" key="1">
    <source>
        <dbReference type="EMBL" id="KAG9460885.1"/>
    </source>
</evidence>